<evidence type="ECO:0000256" key="1">
    <source>
        <dbReference type="SAM" id="Phobius"/>
    </source>
</evidence>
<keyword evidence="3" id="KW-1185">Reference proteome</keyword>
<sequence>MASAFFVARQRWDRLPGVAAAVLVFSPGIALAIGWVVVILQ</sequence>
<protein>
    <submittedName>
        <fullName evidence="2">Uncharacterized protein</fullName>
    </submittedName>
</protein>
<evidence type="ECO:0000313" key="2">
    <source>
        <dbReference type="EMBL" id="MCS5478488.1"/>
    </source>
</evidence>
<comment type="caution">
    <text evidence="2">The sequence shown here is derived from an EMBL/GenBank/DDBJ whole genome shotgun (WGS) entry which is preliminary data.</text>
</comment>
<name>A0ABT2FVH2_9CORY</name>
<proteinExistence type="predicted"/>
<dbReference type="Proteomes" id="UP001205965">
    <property type="component" value="Unassembled WGS sequence"/>
</dbReference>
<gene>
    <name evidence="2" type="ORF">NYP18_02350</name>
</gene>
<dbReference type="RefSeq" id="WP_259426492.1">
    <property type="nucleotide sequence ID" value="NZ_JANWTC010000001.1"/>
</dbReference>
<accession>A0ABT2FVH2</accession>
<feature type="transmembrane region" description="Helical" evidence="1">
    <location>
        <begin position="20"/>
        <end position="40"/>
    </location>
</feature>
<reference evidence="2 3" key="1">
    <citation type="submission" date="2022-08" db="EMBL/GenBank/DDBJ databases">
        <title>YIM 101645 draft genome.</title>
        <authorList>
            <person name="Chen X."/>
        </authorList>
    </citation>
    <scope>NUCLEOTIDE SEQUENCE [LARGE SCALE GENOMIC DNA]</scope>
    <source>
        <strain evidence="2 3">YIM 101645</strain>
    </source>
</reference>
<keyword evidence="1" id="KW-0472">Membrane</keyword>
<organism evidence="2 3">
    <name type="scientific">Corynebacterium lemuris</name>
    <dbReference type="NCBI Taxonomy" id="1859292"/>
    <lineage>
        <taxon>Bacteria</taxon>
        <taxon>Bacillati</taxon>
        <taxon>Actinomycetota</taxon>
        <taxon>Actinomycetes</taxon>
        <taxon>Mycobacteriales</taxon>
        <taxon>Corynebacteriaceae</taxon>
        <taxon>Corynebacterium</taxon>
    </lineage>
</organism>
<dbReference type="EMBL" id="JANWTC010000001">
    <property type="protein sequence ID" value="MCS5478488.1"/>
    <property type="molecule type" value="Genomic_DNA"/>
</dbReference>
<keyword evidence="1" id="KW-0812">Transmembrane</keyword>
<evidence type="ECO:0000313" key="3">
    <source>
        <dbReference type="Proteomes" id="UP001205965"/>
    </source>
</evidence>
<keyword evidence="1" id="KW-1133">Transmembrane helix</keyword>